<dbReference type="EMBL" id="BMNR01000006">
    <property type="protein sequence ID" value="GGK31568.1"/>
    <property type="molecule type" value="Genomic_DNA"/>
</dbReference>
<keyword evidence="2" id="KW-1185">Reference proteome</keyword>
<dbReference type="AlphaFoldDB" id="A0A8J3BS84"/>
<organism evidence="1 2">
    <name type="scientific">Yeosuana aromativorans</name>
    <dbReference type="NCBI Taxonomy" id="288019"/>
    <lineage>
        <taxon>Bacteria</taxon>
        <taxon>Pseudomonadati</taxon>
        <taxon>Bacteroidota</taxon>
        <taxon>Flavobacteriia</taxon>
        <taxon>Flavobacteriales</taxon>
        <taxon>Flavobacteriaceae</taxon>
        <taxon>Yeosuana</taxon>
    </lineage>
</organism>
<dbReference type="Pfam" id="PF11355">
    <property type="entry name" value="DUF3157"/>
    <property type="match status" value="1"/>
</dbReference>
<comment type="caution">
    <text evidence="1">The sequence shown here is derived from an EMBL/GenBank/DDBJ whole genome shotgun (WGS) entry which is preliminary data.</text>
</comment>
<dbReference type="InterPro" id="IPR021501">
    <property type="entry name" value="DUF3157"/>
</dbReference>
<gene>
    <name evidence="1" type="ORF">GCM10007962_27470</name>
</gene>
<protein>
    <submittedName>
        <fullName evidence="1">Uncharacterized protein</fullName>
    </submittedName>
</protein>
<reference evidence="1" key="2">
    <citation type="submission" date="2020-09" db="EMBL/GenBank/DDBJ databases">
        <authorList>
            <person name="Sun Q."/>
            <person name="Ohkuma M."/>
        </authorList>
    </citation>
    <scope>NUCLEOTIDE SEQUENCE</scope>
    <source>
        <strain evidence="1">JCM 12862</strain>
    </source>
</reference>
<evidence type="ECO:0000313" key="1">
    <source>
        <dbReference type="EMBL" id="GGK31568.1"/>
    </source>
</evidence>
<evidence type="ECO:0000313" key="2">
    <source>
        <dbReference type="Proteomes" id="UP000612329"/>
    </source>
</evidence>
<accession>A0A8J3BS84</accession>
<dbReference type="Proteomes" id="UP000612329">
    <property type="component" value="Unassembled WGS sequence"/>
</dbReference>
<reference evidence="1" key="1">
    <citation type="journal article" date="2014" name="Int. J. Syst. Evol. Microbiol.">
        <title>Complete genome sequence of Corynebacterium casei LMG S-19264T (=DSM 44701T), isolated from a smear-ripened cheese.</title>
        <authorList>
            <consortium name="US DOE Joint Genome Institute (JGI-PGF)"/>
            <person name="Walter F."/>
            <person name="Albersmeier A."/>
            <person name="Kalinowski J."/>
            <person name="Ruckert C."/>
        </authorList>
    </citation>
    <scope>NUCLEOTIDE SEQUENCE</scope>
    <source>
        <strain evidence="1">JCM 12862</strain>
    </source>
</reference>
<proteinExistence type="predicted"/>
<name>A0A8J3BS84_9FLAO</name>
<sequence>MGFGQNNMILKTDNGRRVLLKADYTWEYIDTEKPLANKSCDLPEGFVEPELNQKIQAQLKKGRATIDDVKQKVAKDNNCDVSEVILMSFTEQKVKAVYHFCANGIKVTYKRTGYSIIKGTKLF</sequence>